<gene>
    <name evidence="1" type="ORF">DWB77_05524</name>
</gene>
<accession>A0A387HQ87</accession>
<dbReference type="EMBL" id="CP032698">
    <property type="protein sequence ID" value="AYG83328.1"/>
    <property type="molecule type" value="Genomic_DNA"/>
</dbReference>
<reference evidence="1 2" key="1">
    <citation type="submission" date="2018-10" db="EMBL/GenBank/DDBJ databases">
        <title>Relationship between Morphology and Antimicrobial Activity in Streptomyces.</title>
        <authorList>
            <person name="Kang H.J."/>
            <person name="Kim S.B."/>
        </authorList>
    </citation>
    <scope>NUCLEOTIDE SEQUENCE [LARGE SCALE GENOMIC DNA]</scope>
    <source>
        <strain evidence="1 2">BH38</strain>
    </source>
</reference>
<dbReference type="AlphaFoldDB" id="A0A387HQ87"/>
<evidence type="ECO:0000313" key="2">
    <source>
        <dbReference type="Proteomes" id="UP000271554"/>
    </source>
</evidence>
<evidence type="ECO:0000313" key="1">
    <source>
        <dbReference type="EMBL" id="AYG83328.1"/>
    </source>
</evidence>
<name>A0A387HQ87_9ACTN</name>
<dbReference type="KEGG" id="shun:DWB77_05524"/>
<sequence>MAIPLHQNIRIARTANSLRMKTHVAERTLDAPFKS</sequence>
<organism evidence="1 2">
    <name type="scientific">Streptomyces hundungensis</name>
    <dbReference type="NCBI Taxonomy" id="1077946"/>
    <lineage>
        <taxon>Bacteria</taxon>
        <taxon>Bacillati</taxon>
        <taxon>Actinomycetota</taxon>
        <taxon>Actinomycetes</taxon>
        <taxon>Kitasatosporales</taxon>
        <taxon>Streptomycetaceae</taxon>
        <taxon>Streptomyces</taxon>
    </lineage>
</organism>
<proteinExistence type="predicted"/>
<protein>
    <submittedName>
        <fullName evidence="1">Uncharacterized protein</fullName>
    </submittedName>
</protein>
<dbReference type="Proteomes" id="UP000271554">
    <property type="component" value="Chromosome"/>
</dbReference>
<keyword evidence="2" id="KW-1185">Reference proteome</keyword>